<feature type="region of interest" description="Disordered" evidence="1">
    <location>
        <begin position="352"/>
        <end position="412"/>
    </location>
</feature>
<feature type="region of interest" description="Disordered" evidence="1">
    <location>
        <begin position="426"/>
        <end position="458"/>
    </location>
</feature>
<dbReference type="EMBL" id="SDMP01000015">
    <property type="protein sequence ID" value="RYR09933.1"/>
    <property type="molecule type" value="Genomic_DNA"/>
</dbReference>
<evidence type="ECO:0000313" key="4">
    <source>
        <dbReference type="Proteomes" id="UP000289738"/>
    </source>
</evidence>
<protein>
    <recommendedName>
        <fullName evidence="2">Aminotransferase-like plant mobile domain-containing protein</fullName>
    </recommendedName>
</protein>
<proteinExistence type="predicted"/>
<feature type="domain" description="Aminotransferase-like plant mobile" evidence="2">
    <location>
        <begin position="137"/>
        <end position="222"/>
    </location>
</feature>
<reference evidence="3 4" key="1">
    <citation type="submission" date="2019-01" db="EMBL/GenBank/DDBJ databases">
        <title>Sequencing of cultivated peanut Arachis hypogaea provides insights into genome evolution and oil improvement.</title>
        <authorList>
            <person name="Chen X."/>
        </authorList>
    </citation>
    <scope>NUCLEOTIDE SEQUENCE [LARGE SCALE GENOMIC DNA]</scope>
    <source>
        <strain evidence="4">cv. Fuhuasheng</strain>
        <tissue evidence="3">Leaves</tissue>
    </source>
</reference>
<dbReference type="AlphaFoldDB" id="A0A444Z6X2"/>
<organism evidence="3 4">
    <name type="scientific">Arachis hypogaea</name>
    <name type="common">Peanut</name>
    <dbReference type="NCBI Taxonomy" id="3818"/>
    <lineage>
        <taxon>Eukaryota</taxon>
        <taxon>Viridiplantae</taxon>
        <taxon>Streptophyta</taxon>
        <taxon>Embryophyta</taxon>
        <taxon>Tracheophyta</taxon>
        <taxon>Spermatophyta</taxon>
        <taxon>Magnoliopsida</taxon>
        <taxon>eudicotyledons</taxon>
        <taxon>Gunneridae</taxon>
        <taxon>Pentapetalae</taxon>
        <taxon>rosids</taxon>
        <taxon>fabids</taxon>
        <taxon>Fabales</taxon>
        <taxon>Fabaceae</taxon>
        <taxon>Papilionoideae</taxon>
        <taxon>50 kb inversion clade</taxon>
        <taxon>dalbergioids sensu lato</taxon>
        <taxon>Dalbergieae</taxon>
        <taxon>Pterocarpus clade</taxon>
        <taxon>Arachis</taxon>
    </lineage>
</organism>
<accession>A0A444Z6X2</accession>
<feature type="compositionally biased region" description="Polar residues" evidence="1">
    <location>
        <begin position="440"/>
        <end position="458"/>
    </location>
</feature>
<dbReference type="InterPro" id="IPR019557">
    <property type="entry name" value="AminoTfrase-like_pln_mobile"/>
</dbReference>
<evidence type="ECO:0000259" key="2">
    <source>
        <dbReference type="Pfam" id="PF10536"/>
    </source>
</evidence>
<dbReference type="Pfam" id="PF10536">
    <property type="entry name" value="PMD"/>
    <property type="match status" value="1"/>
</dbReference>
<evidence type="ECO:0000313" key="3">
    <source>
        <dbReference type="EMBL" id="RYR09933.1"/>
    </source>
</evidence>
<feature type="compositionally biased region" description="Low complexity" evidence="1">
    <location>
        <begin position="352"/>
        <end position="396"/>
    </location>
</feature>
<name>A0A444Z6X2_ARAHY</name>
<keyword evidence="4" id="KW-1185">Reference proteome</keyword>
<gene>
    <name evidence="3" type="ORF">Ahy_B05g078377</name>
</gene>
<comment type="caution">
    <text evidence="3">The sequence shown here is derived from an EMBL/GenBank/DDBJ whole genome shotgun (WGS) entry which is preliminary data.</text>
</comment>
<evidence type="ECO:0000256" key="1">
    <source>
        <dbReference type="SAM" id="MobiDB-lite"/>
    </source>
</evidence>
<dbReference type="Proteomes" id="UP000289738">
    <property type="component" value="Chromosome B05"/>
</dbReference>
<sequence length="534" mass="60764">MASSKISETSTAKDKDKHIMTEIFEQSDLKILSRFNDPVIDDHENITNDKRILFPFTVKDDTCYFVCPLQTLEKAKKNAPYFPSGKREDLLIKRNLFIAPNNPKVSFKTADFLTWYQRLEPVKDEAWRVQGRPITDDESVAFLYYWINAIIFYSRSISMQKLFIPLGTLLHEGHRFNLVKFLLENLYDELGLQKKSLINVGGLLWLLQLWLNAIFEKQDTRRNYNFRKINHGGCSHGNPLIQKRTIQSDSTCPHYVARQIDFSQALSAPFPQKDKALCHIEFKSKENAKNCLDISNKNQSPYSLLSFVYSDFITKSFVEWWNNYYSRYNCSLDEIKKCSIKTPPSTLLSLFQKQSSIESSSNESPQPSNKQTPSHSKDSSSPSNDSDSNDSSKTSSQFPHLGPRRSIKAGETIRLTPFASMVQVIPEKKKDHHSSSSSSGDNVISQYPSQTQKAQSLAHPMTTSIVLLSKHWKENVSSSSYSRVPNSFKSNKSIQVIFSIKSKRPKLIEGPLATVSSPPDAELAELLAVMSRIT</sequence>